<organism evidence="6 9">
    <name type="scientific">Streptomyces radicis</name>
    <dbReference type="NCBI Taxonomy" id="1750517"/>
    <lineage>
        <taxon>Bacteria</taxon>
        <taxon>Bacillati</taxon>
        <taxon>Actinomycetota</taxon>
        <taxon>Actinomycetes</taxon>
        <taxon>Kitasatosporales</taxon>
        <taxon>Streptomycetaceae</taxon>
        <taxon>Streptomyces</taxon>
    </lineage>
</organism>
<dbReference type="EMBL" id="RBDY01000001">
    <property type="protein sequence ID" value="RKN27395.1"/>
    <property type="molecule type" value="Genomic_DNA"/>
</dbReference>
<dbReference type="InterPro" id="IPR036188">
    <property type="entry name" value="FAD/NAD-bd_sf"/>
</dbReference>
<dbReference type="Proteomes" id="UP000275024">
    <property type="component" value="Unassembled WGS sequence"/>
</dbReference>
<dbReference type="SUPFAM" id="SSF54373">
    <property type="entry name" value="FAD-linked reductases, C-terminal domain"/>
    <property type="match status" value="1"/>
</dbReference>
<protein>
    <submittedName>
        <fullName evidence="6">N-methyl-L-tryptophan oxidase</fullName>
    </submittedName>
</protein>
<feature type="domain" description="FAD dependent oxidoreductase" evidence="5">
    <location>
        <begin position="8"/>
        <end position="359"/>
    </location>
</feature>
<evidence type="ECO:0000313" key="9">
    <source>
        <dbReference type="Proteomes" id="UP000275024"/>
    </source>
</evidence>
<keyword evidence="8" id="KW-1185">Reference proteome</keyword>
<comment type="caution">
    <text evidence="6">The sequence shown here is derived from an EMBL/GenBank/DDBJ whole genome shotgun (WGS) entry which is preliminary data.</text>
</comment>
<evidence type="ECO:0000256" key="3">
    <source>
        <dbReference type="ARBA" id="ARBA00022827"/>
    </source>
</evidence>
<keyword evidence="3" id="KW-0274">FAD</keyword>
<comment type="cofactor">
    <cofactor evidence="1">
        <name>FAD</name>
        <dbReference type="ChEBI" id="CHEBI:57692"/>
    </cofactor>
</comment>
<dbReference type="OrthoDB" id="9806452at2"/>
<keyword evidence="2" id="KW-0285">Flavoprotein</keyword>
<dbReference type="Proteomes" id="UP000268652">
    <property type="component" value="Unassembled WGS sequence"/>
</dbReference>
<keyword evidence="4" id="KW-0560">Oxidoreductase</keyword>
<dbReference type="RefSeq" id="WP_120694763.1">
    <property type="nucleotide sequence ID" value="NZ_RBDX01000001.1"/>
</dbReference>
<gene>
    <name evidence="7" type="ORF">D7318_00290</name>
    <name evidence="6" type="ORF">D7319_02605</name>
</gene>
<reference evidence="8 9" key="1">
    <citation type="submission" date="2018-09" db="EMBL/GenBank/DDBJ databases">
        <title>Streptomyces sp. nov. DS1-2, an endophytic actinomycete isolated from roots of Dendrobium scabrilingue.</title>
        <authorList>
            <person name="Kuncharoen N."/>
            <person name="Kudo T."/>
            <person name="Ohkuma M."/>
            <person name="Yuki M."/>
            <person name="Tanasupawat S."/>
        </authorList>
    </citation>
    <scope>NUCLEOTIDE SEQUENCE [LARGE SCALE GENOMIC DNA]</scope>
    <source>
        <strain evidence="6 9">AZ1-7</strain>
        <strain evidence="7 8">DS1-2</strain>
    </source>
</reference>
<dbReference type="PANTHER" id="PTHR10961">
    <property type="entry name" value="PEROXISOMAL SARCOSINE OXIDASE"/>
    <property type="match status" value="1"/>
</dbReference>
<dbReference type="Gene3D" id="3.50.50.60">
    <property type="entry name" value="FAD/NAD(P)-binding domain"/>
    <property type="match status" value="1"/>
</dbReference>
<dbReference type="InterPro" id="IPR045170">
    <property type="entry name" value="MTOX"/>
</dbReference>
<dbReference type="Pfam" id="PF01266">
    <property type="entry name" value="DAO"/>
    <property type="match status" value="1"/>
</dbReference>
<dbReference type="GO" id="GO:0008115">
    <property type="term" value="F:sarcosine oxidase activity"/>
    <property type="evidence" value="ECO:0007669"/>
    <property type="project" value="TreeGrafter"/>
</dbReference>
<dbReference type="NCBIfam" id="NF008425">
    <property type="entry name" value="PRK11259.1"/>
    <property type="match status" value="1"/>
</dbReference>
<sequence>MNRYADADVAVVGLGAIGSMAAWRLALRGHTVHGYERFGIGHDRGAYSGQTRRFSVQSQREPRLTPLALRALDLWRELERDTGQRLLHLVGGLILGPGDTPALTAARASARAAGLDHETLDAAELARRYPQHLVRPGDSAVFDPHAGYLRPEPAVVGAVRRAEELGSTVFDRTRVRSLEPDADGVVVRTEHGARRYAHVVVAPGARVRDVHPAARATVLPRRLVQGWYLPEDVRHYLPGTFPVFDRVGDVTAYGFPTVDGATVKIGIYTAGHPVVHDTDHVPLTVGRGLLDHFHATVSGYFPGLHPDPVATTVGVEGYTTDGQPLLGPAPGTRRILLACGFSGAGFKFAPAIGDVLADLVGDGGTARDVGFLAPDRALAAWPPEALTPA</sequence>
<dbReference type="SUPFAM" id="SSF51905">
    <property type="entry name" value="FAD/NAD(P)-binding domain"/>
    <property type="match status" value="1"/>
</dbReference>
<dbReference type="InterPro" id="IPR006076">
    <property type="entry name" value="FAD-dep_OxRdtase"/>
</dbReference>
<dbReference type="Gene3D" id="3.30.9.10">
    <property type="entry name" value="D-Amino Acid Oxidase, subunit A, domain 2"/>
    <property type="match status" value="1"/>
</dbReference>
<name>A0A3A9WJ39_9ACTN</name>
<evidence type="ECO:0000313" key="7">
    <source>
        <dbReference type="EMBL" id="RKN27395.1"/>
    </source>
</evidence>
<evidence type="ECO:0000313" key="8">
    <source>
        <dbReference type="Proteomes" id="UP000268652"/>
    </source>
</evidence>
<dbReference type="GO" id="GO:0050660">
    <property type="term" value="F:flavin adenine dinucleotide binding"/>
    <property type="evidence" value="ECO:0007669"/>
    <property type="project" value="InterPro"/>
</dbReference>
<dbReference type="EMBL" id="RBDX01000001">
    <property type="protein sequence ID" value="RKN12840.1"/>
    <property type="molecule type" value="Genomic_DNA"/>
</dbReference>
<evidence type="ECO:0000259" key="5">
    <source>
        <dbReference type="Pfam" id="PF01266"/>
    </source>
</evidence>
<dbReference type="PANTHER" id="PTHR10961:SF7">
    <property type="entry name" value="FAD DEPENDENT OXIDOREDUCTASE DOMAIN-CONTAINING PROTEIN"/>
    <property type="match status" value="1"/>
</dbReference>
<accession>A0A3A9WJ39</accession>
<evidence type="ECO:0000256" key="1">
    <source>
        <dbReference type="ARBA" id="ARBA00001974"/>
    </source>
</evidence>
<evidence type="ECO:0000256" key="4">
    <source>
        <dbReference type="ARBA" id="ARBA00023002"/>
    </source>
</evidence>
<dbReference type="AlphaFoldDB" id="A0A3A9WJ39"/>
<evidence type="ECO:0000313" key="6">
    <source>
        <dbReference type="EMBL" id="RKN12840.1"/>
    </source>
</evidence>
<evidence type="ECO:0000256" key="2">
    <source>
        <dbReference type="ARBA" id="ARBA00022630"/>
    </source>
</evidence>
<proteinExistence type="predicted"/>